<dbReference type="Proteomes" id="UP000469325">
    <property type="component" value="Unassembled WGS sequence"/>
</dbReference>
<proteinExistence type="predicted"/>
<keyword evidence="1" id="KW-1133">Transmembrane helix</keyword>
<evidence type="ECO:0000313" key="3">
    <source>
        <dbReference type="Proteomes" id="UP000469325"/>
    </source>
</evidence>
<sequence length="134" mass="14213">MLQHDYLLEVINQFVDSVTPALRGALLRGDQEAAVQAEEAVAGVLDLDPQVALRLSPDSLVTMMVLSGIGDSLAGYVAYVLRRLADAYQAMGEEDLAGVRMAQAEAVEGSFNVEPGTVPQELASLDGELAAPRE</sequence>
<comment type="caution">
    <text evidence="2">The sequence shown here is derived from an EMBL/GenBank/DDBJ whole genome shotgun (WGS) entry which is preliminary data.</text>
</comment>
<reference evidence="2 3" key="1">
    <citation type="submission" date="2019-08" db="EMBL/GenBank/DDBJ databases">
        <title>In-depth cultivation of the pig gut microbiome towards novel bacterial diversity and tailored functional studies.</title>
        <authorList>
            <person name="Wylensek D."/>
            <person name="Hitch T.C.A."/>
            <person name="Clavel T."/>
        </authorList>
    </citation>
    <scope>NUCLEOTIDE SEQUENCE [LARGE SCALE GENOMIC DNA]</scope>
    <source>
        <strain evidence="2 3">CA-Schmier-601-WT-1</strain>
    </source>
</reference>
<dbReference type="RefSeq" id="WP_154434180.1">
    <property type="nucleotide sequence ID" value="NZ_VUNC01000002.1"/>
</dbReference>
<keyword evidence="1" id="KW-0812">Transmembrane</keyword>
<keyword evidence="3" id="KW-1185">Reference proteome</keyword>
<protein>
    <submittedName>
        <fullName evidence="2">Uncharacterized protein</fullName>
    </submittedName>
</protein>
<feature type="transmembrane region" description="Helical" evidence="1">
    <location>
        <begin position="60"/>
        <end position="81"/>
    </location>
</feature>
<evidence type="ECO:0000256" key="1">
    <source>
        <dbReference type="SAM" id="Phobius"/>
    </source>
</evidence>
<gene>
    <name evidence="2" type="ORF">FYJ68_03975</name>
</gene>
<evidence type="ECO:0000313" key="2">
    <source>
        <dbReference type="EMBL" id="MST72266.1"/>
    </source>
</evidence>
<dbReference type="AlphaFoldDB" id="A0A6N7XQL1"/>
<accession>A0A6N7XQL1</accession>
<organism evidence="2 3">
    <name type="scientific">Olsenella porci</name>
    <dbReference type="NCBI Taxonomy" id="2652279"/>
    <lineage>
        <taxon>Bacteria</taxon>
        <taxon>Bacillati</taxon>
        <taxon>Actinomycetota</taxon>
        <taxon>Coriobacteriia</taxon>
        <taxon>Coriobacteriales</taxon>
        <taxon>Atopobiaceae</taxon>
        <taxon>Olsenella</taxon>
    </lineage>
</organism>
<dbReference type="EMBL" id="VUNC01000002">
    <property type="protein sequence ID" value="MST72266.1"/>
    <property type="molecule type" value="Genomic_DNA"/>
</dbReference>
<keyword evidence="1" id="KW-0472">Membrane</keyword>
<name>A0A6N7XQL1_9ACTN</name>